<dbReference type="Gene3D" id="1.20.1260.10">
    <property type="match status" value="1"/>
</dbReference>
<dbReference type="Proteomes" id="UP000317839">
    <property type="component" value="Unassembled WGS sequence"/>
</dbReference>
<organism evidence="1 2">
    <name type="scientific">Aliikangiella marina</name>
    <dbReference type="NCBI Taxonomy" id="1712262"/>
    <lineage>
        <taxon>Bacteria</taxon>
        <taxon>Pseudomonadati</taxon>
        <taxon>Pseudomonadota</taxon>
        <taxon>Gammaproteobacteria</taxon>
        <taxon>Oceanospirillales</taxon>
        <taxon>Pleioneaceae</taxon>
        <taxon>Aliikangiella</taxon>
    </lineage>
</organism>
<proteinExistence type="predicted"/>
<dbReference type="PANTHER" id="PTHR30458">
    <property type="entry name" value="PHENYLACETIC ACID DEGRADATION PROTEIN PAA"/>
    <property type="match status" value="1"/>
</dbReference>
<dbReference type="SUPFAM" id="SSF47240">
    <property type="entry name" value="Ferritin-like"/>
    <property type="match status" value="1"/>
</dbReference>
<sequence length="253" mass="29548">MNQQQQNLFRFLVALGDDSVVLSHRLSEWCSNGPYLEEDIALGNVALDYIGRARMFYQYACEVEGKGRTEDDIAYFRNEREYTNLLIHELPINDFAFTMVRQFFVDVFYCEYLKQLMNSSDETIAAIAAKAVKESRYHLKRSEPWIRQLAEGTDESLRRIKDALLELENFVGELFLMSDWEQSLVEQGIAVDRAKLQKDWDAYVQKFLGESNVHFPDSQLQIRGGREGIHTEHLGHMLSEMQYIQRTMPGLQW</sequence>
<evidence type="ECO:0000313" key="1">
    <source>
        <dbReference type="EMBL" id="TQV71523.1"/>
    </source>
</evidence>
<dbReference type="OrthoDB" id="9789947at2"/>
<dbReference type="InterPro" id="IPR012347">
    <property type="entry name" value="Ferritin-like"/>
</dbReference>
<dbReference type="GO" id="GO:0010124">
    <property type="term" value="P:phenylacetate catabolic process"/>
    <property type="evidence" value="ECO:0007669"/>
    <property type="project" value="InterPro"/>
</dbReference>
<keyword evidence="2" id="KW-1185">Reference proteome</keyword>
<dbReference type="InterPro" id="IPR007814">
    <property type="entry name" value="PaaA_PaaC"/>
</dbReference>
<dbReference type="PANTHER" id="PTHR30458:SF0">
    <property type="entry name" value="1,2-PHENYLACETYL-COA EPOXIDASE, SUBUNIT C"/>
    <property type="match status" value="1"/>
</dbReference>
<dbReference type="RefSeq" id="WP_142943922.1">
    <property type="nucleotide sequence ID" value="NZ_VIKR01000006.1"/>
</dbReference>
<protein>
    <submittedName>
        <fullName evidence="1">Phenylacetate-CoA oxygenase subunit PaaC</fullName>
    </submittedName>
</protein>
<dbReference type="InterPro" id="IPR011882">
    <property type="entry name" value="PaaC"/>
</dbReference>
<dbReference type="NCBIfam" id="TIGR02158">
    <property type="entry name" value="PA_CoA_Oxy3"/>
    <property type="match status" value="1"/>
</dbReference>
<evidence type="ECO:0000313" key="2">
    <source>
        <dbReference type="Proteomes" id="UP000317839"/>
    </source>
</evidence>
<dbReference type="GO" id="GO:0005829">
    <property type="term" value="C:cytosol"/>
    <property type="evidence" value="ECO:0007669"/>
    <property type="project" value="TreeGrafter"/>
</dbReference>
<reference evidence="1 2" key="1">
    <citation type="submission" date="2019-06" db="EMBL/GenBank/DDBJ databases">
        <title>Draft genome of Aliikangiella marina GYP-15.</title>
        <authorList>
            <person name="Wang G."/>
        </authorList>
    </citation>
    <scope>NUCLEOTIDE SEQUENCE [LARGE SCALE GENOMIC DNA]</scope>
    <source>
        <strain evidence="1 2">GYP-15</strain>
    </source>
</reference>
<comment type="caution">
    <text evidence="1">The sequence shown here is derived from an EMBL/GenBank/DDBJ whole genome shotgun (WGS) entry which is preliminary data.</text>
</comment>
<name>A0A545T2S1_9GAMM</name>
<dbReference type="InterPro" id="IPR052703">
    <property type="entry name" value="Aromatic_CoA_ox/epox"/>
</dbReference>
<dbReference type="PIRSF" id="PIRSF037834">
    <property type="entry name" value="PA_CoA_Oase3"/>
    <property type="match status" value="1"/>
</dbReference>
<gene>
    <name evidence="1" type="primary">paaC</name>
    <name evidence="1" type="ORF">FLL45_20445</name>
</gene>
<dbReference type="EMBL" id="VIKR01000006">
    <property type="protein sequence ID" value="TQV71523.1"/>
    <property type="molecule type" value="Genomic_DNA"/>
</dbReference>
<accession>A0A545T2S1</accession>
<dbReference type="AlphaFoldDB" id="A0A545T2S1"/>
<dbReference type="InterPro" id="IPR009078">
    <property type="entry name" value="Ferritin-like_SF"/>
</dbReference>
<dbReference type="Pfam" id="PF05138">
    <property type="entry name" value="PaaA_PaaC"/>
    <property type="match status" value="1"/>
</dbReference>